<organism evidence="2 4">
    <name type="scientific">Diploptera punctata</name>
    <name type="common">Pacific beetle cockroach</name>
    <dbReference type="NCBI Taxonomy" id="6984"/>
    <lineage>
        <taxon>Eukaryota</taxon>
        <taxon>Metazoa</taxon>
        <taxon>Ecdysozoa</taxon>
        <taxon>Arthropoda</taxon>
        <taxon>Hexapoda</taxon>
        <taxon>Insecta</taxon>
        <taxon>Pterygota</taxon>
        <taxon>Neoptera</taxon>
        <taxon>Polyneoptera</taxon>
        <taxon>Dictyoptera</taxon>
        <taxon>Blattodea</taxon>
        <taxon>Blaberoidea</taxon>
        <taxon>Blaberidae</taxon>
        <taxon>Diplopterinae</taxon>
        <taxon>Diploptera</taxon>
    </lineage>
</organism>
<evidence type="ECO:0000313" key="4">
    <source>
        <dbReference type="Proteomes" id="UP001233999"/>
    </source>
</evidence>
<dbReference type="EMBL" id="JASPKZ010006341">
    <property type="protein sequence ID" value="KAJ9587465.1"/>
    <property type="molecule type" value="Genomic_DNA"/>
</dbReference>
<evidence type="ECO:0000256" key="1">
    <source>
        <dbReference type="SAM" id="MobiDB-lite"/>
    </source>
</evidence>
<reference evidence="2" key="2">
    <citation type="submission" date="2023-05" db="EMBL/GenBank/DDBJ databases">
        <authorList>
            <person name="Fouks B."/>
        </authorList>
    </citation>
    <scope>NUCLEOTIDE SEQUENCE</scope>
    <source>
        <strain evidence="2">Stay&amp;Tobe</strain>
        <tissue evidence="2">Testes</tissue>
    </source>
</reference>
<dbReference type="EMBL" id="JASPKZ010007523">
    <property type="protein sequence ID" value="KAJ9583826.1"/>
    <property type="molecule type" value="Genomic_DNA"/>
</dbReference>
<gene>
    <name evidence="2" type="ORF">L9F63_021829</name>
    <name evidence="3" type="ORF">L9F63_028283</name>
</gene>
<name>A0AAD8EBD7_DIPPU</name>
<feature type="compositionally biased region" description="Low complexity" evidence="1">
    <location>
        <begin position="104"/>
        <end position="122"/>
    </location>
</feature>
<feature type="region of interest" description="Disordered" evidence="1">
    <location>
        <begin position="57"/>
        <end position="87"/>
    </location>
</feature>
<keyword evidence="4" id="KW-1185">Reference proteome</keyword>
<sequence length="122" mass="13759">MPLERQIERRTLSCQTGNELLQYLLQSYVRRISEDQVEVVTQWAELNPRALLESLSTTRLRKTKHPGTPHILEESASEHSDDDSGQLKNITISLGDCDCISQRSDVSSHSPISWSHNSDSAV</sequence>
<evidence type="ECO:0000313" key="2">
    <source>
        <dbReference type="EMBL" id="KAJ9583826.1"/>
    </source>
</evidence>
<accession>A0AAD8EBD7</accession>
<protein>
    <submittedName>
        <fullName evidence="2">Uncharacterized protein</fullName>
    </submittedName>
</protein>
<dbReference type="AlphaFoldDB" id="A0AAD8EBD7"/>
<reference evidence="2" key="1">
    <citation type="journal article" date="2023" name="IScience">
        <title>Live-bearing cockroach genome reveals convergent evolutionary mechanisms linked to viviparity in insects and beyond.</title>
        <authorList>
            <person name="Fouks B."/>
            <person name="Harrison M.C."/>
            <person name="Mikhailova A.A."/>
            <person name="Marchal E."/>
            <person name="English S."/>
            <person name="Carruthers M."/>
            <person name="Jennings E.C."/>
            <person name="Chiamaka E.L."/>
            <person name="Frigard R.A."/>
            <person name="Pippel M."/>
            <person name="Attardo G.M."/>
            <person name="Benoit J.B."/>
            <person name="Bornberg-Bauer E."/>
            <person name="Tobe S.S."/>
        </authorList>
    </citation>
    <scope>NUCLEOTIDE SEQUENCE</scope>
    <source>
        <strain evidence="2">Stay&amp;Tobe</strain>
    </source>
</reference>
<comment type="caution">
    <text evidence="2">The sequence shown here is derived from an EMBL/GenBank/DDBJ whole genome shotgun (WGS) entry which is preliminary data.</text>
</comment>
<dbReference type="Proteomes" id="UP001233999">
    <property type="component" value="Unassembled WGS sequence"/>
</dbReference>
<evidence type="ECO:0000313" key="3">
    <source>
        <dbReference type="EMBL" id="KAJ9587465.1"/>
    </source>
</evidence>
<feature type="region of interest" description="Disordered" evidence="1">
    <location>
        <begin position="102"/>
        <end position="122"/>
    </location>
</feature>
<proteinExistence type="predicted"/>